<keyword evidence="9" id="KW-0460">Magnesium</keyword>
<name>A0A1Y4LDS3_9FIRM</name>
<dbReference type="GO" id="GO:0005524">
    <property type="term" value="F:ATP binding"/>
    <property type="evidence" value="ECO:0007669"/>
    <property type="project" value="UniProtKB-KW"/>
</dbReference>
<evidence type="ECO:0000256" key="9">
    <source>
        <dbReference type="ARBA" id="ARBA00022842"/>
    </source>
</evidence>
<dbReference type="PANTHER" id="PTHR33540">
    <property type="entry name" value="TRNA THREONYLCARBAMOYLADENOSINE BIOSYNTHESIS PROTEIN TSAE"/>
    <property type="match status" value="1"/>
</dbReference>
<comment type="subcellular location">
    <subcellularLocation>
        <location evidence="1">Cytoplasm</location>
    </subcellularLocation>
</comment>
<organism evidence="11 12">
    <name type="scientific">Butyricicoccus pullicaecorum</name>
    <dbReference type="NCBI Taxonomy" id="501571"/>
    <lineage>
        <taxon>Bacteria</taxon>
        <taxon>Bacillati</taxon>
        <taxon>Bacillota</taxon>
        <taxon>Clostridia</taxon>
        <taxon>Eubacteriales</taxon>
        <taxon>Butyricicoccaceae</taxon>
        <taxon>Butyricicoccus</taxon>
    </lineage>
</organism>
<dbReference type="GO" id="GO:0016740">
    <property type="term" value="F:transferase activity"/>
    <property type="evidence" value="ECO:0007669"/>
    <property type="project" value="UniProtKB-KW"/>
</dbReference>
<dbReference type="EMBL" id="NFKK01000006">
    <property type="protein sequence ID" value="OUP52981.1"/>
    <property type="molecule type" value="Genomic_DNA"/>
</dbReference>
<dbReference type="GO" id="GO:0046872">
    <property type="term" value="F:metal ion binding"/>
    <property type="evidence" value="ECO:0007669"/>
    <property type="project" value="UniProtKB-KW"/>
</dbReference>
<proteinExistence type="inferred from homology"/>
<reference evidence="12" key="1">
    <citation type="submission" date="2017-04" db="EMBL/GenBank/DDBJ databases">
        <title>Function of individual gut microbiota members based on whole genome sequencing of pure cultures obtained from chicken caecum.</title>
        <authorList>
            <person name="Medvecky M."/>
            <person name="Cejkova D."/>
            <person name="Polansky O."/>
            <person name="Karasova D."/>
            <person name="Kubasova T."/>
            <person name="Cizek A."/>
            <person name="Rychlik I."/>
        </authorList>
    </citation>
    <scope>NUCLEOTIDE SEQUENCE [LARGE SCALE GENOMIC DNA]</scope>
    <source>
        <strain evidence="12">An180</strain>
    </source>
</reference>
<evidence type="ECO:0000256" key="6">
    <source>
        <dbReference type="ARBA" id="ARBA00022723"/>
    </source>
</evidence>
<evidence type="ECO:0000256" key="3">
    <source>
        <dbReference type="ARBA" id="ARBA00019010"/>
    </source>
</evidence>
<dbReference type="PANTHER" id="PTHR33540:SF2">
    <property type="entry name" value="TRNA THREONYLCARBAMOYLADENOSINE BIOSYNTHESIS PROTEIN TSAE"/>
    <property type="match status" value="1"/>
</dbReference>
<dbReference type="GO" id="GO:0005737">
    <property type="term" value="C:cytoplasm"/>
    <property type="evidence" value="ECO:0007669"/>
    <property type="project" value="UniProtKB-SubCell"/>
</dbReference>
<dbReference type="AlphaFoldDB" id="A0A1Y4LDS3"/>
<dbReference type="Proteomes" id="UP000195897">
    <property type="component" value="Unassembled WGS sequence"/>
</dbReference>
<dbReference type="InterPro" id="IPR003442">
    <property type="entry name" value="T6A_TsaE"/>
</dbReference>
<evidence type="ECO:0000256" key="1">
    <source>
        <dbReference type="ARBA" id="ARBA00004496"/>
    </source>
</evidence>
<evidence type="ECO:0000256" key="2">
    <source>
        <dbReference type="ARBA" id="ARBA00007599"/>
    </source>
</evidence>
<evidence type="ECO:0000256" key="4">
    <source>
        <dbReference type="ARBA" id="ARBA00022490"/>
    </source>
</evidence>
<keyword evidence="5" id="KW-0819">tRNA processing</keyword>
<keyword evidence="6" id="KW-0479">Metal-binding</keyword>
<evidence type="ECO:0000256" key="8">
    <source>
        <dbReference type="ARBA" id="ARBA00022840"/>
    </source>
</evidence>
<dbReference type="Gene3D" id="3.40.50.300">
    <property type="entry name" value="P-loop containing nucleotide triphosphate hydrolases"/>
    <property type="match status" value="1"/>
</dbReference>
<keyword evidence="8" id="KW-0067">ATP-binding</keyword>
<dbReference type="RefSeq" id="WP_087372325.1">
    <property type="nucleotide sequence ID" value="NZ_JBGKLX010000002.1"/>
</dbReference>
<evidence type="ECO:0000313" key="12">
    <source>
        <dbReference type="Proteomes" id="UP000195897"/>
    </source>
</evidence>
<accession>A0A1Y4LDS3</accession>
<comment type="caution">
    <text evidence="11">The sequence shown here is derived from an EMBL/GenBank/DDBJ whole genome shotgun (WGS) entry which is preliminary data.</text>
</comment>
<evidence type="ECO:0000256" key="5">
    <source>
        <dbReference type="ARBA" id="ARBA00022694"/>
    </source>
</evidence>
<sequence length="145" mass="15985">MQIITHSPEQTEQAGADFAKTLRPGDVVTLDGDLGAGKTAFARGVLRGLGYPGRVTSPTFAIANEYSAPDGTVVHFDLYRILDEEALFELGFEEYLDGTRILLIEWSENAGGLLPAHHKSVRLTYGEQPDDRLLEIEEIHETTEL</sequence>
<keyword evidence="11" id="KW-0808">Transferase</keyword>
<dbReference type="Pfam" id="PF02367">
    <property type="entry name" value="TsaE"/>
    <property type="match status" value="1"/>
</dbReference>
<keyword evidence="4" id="KW-0963">Cytoplasm</keyword>
<evidence type="ECO:0000256" key="7">
    <source>
        <dbReference type="ARBA" id="ARBA00022741"/>
    </source>
</evidence>
<evidence type="ECO:0000256" key="10">
    <source>
        <dbReference type="ARBA" id="ARBA00032441"/>
    </source>
</evidence>
<evidence type="ECO:0000313" key="11">
    <source>
        <dbReference type="EMBL" id="OUP52981.1"/>
    </source>
</evidence>
<dbReference type="InterPro" id="IPR027417">
    <property type="entry name" value="P-loop_NTPase"/>
</dbReference>
<dbReference type="NCBIfam" id="TIGR00150">
    <property type="entry name" value="T6A_YjeE"/>
    <property type="match status" value="1"/>
</dbReference>
<comment type="similarity">
    <text evidence="2">Belongs to the TsaE family.</text>
</comment>
<dbReference type="GO" id="GO:0002949">
    <property type="term" value="P:tRNA threonylcarbamoyladenosine modification"/>
    <property type="evidence" value="ECO:0007669"/>
    <property type="project" value="InterPro"/>
</dbReference>
<protein>
    <recommendedName>
        <fullName evidence="3">tRNA threonylcarbamoyladenosine biosynthesis protein TsaE</fullName>
    </recommendedName>
    <alternativeName>
        <fullName evidence="10">t(6)A37 threonylcarbamoyladenosine biosynthesis protein TsaE</fullName>
    </alternativeName>
</protein>
<dbReference type="SUPFAM" id="SSF52540">
    <property type="entry name" value="P-loop containing nucleoside triphosphate hydrolases"/>
    <property type="match status" value="1"/>
</dbReference>
<gene>
    <name evidence="11" type="ORF">B5F17_07020</name>
</gene>
<keyword evidence="7" id="KW-0547">Nucleotide-binding</keyword>